<reference evidence="2 3" key="1">
    <citation type="journal article" date="2019" name="Emerg. Microbes Infect.">
        <title>Comprehensive subspecies identification of 175 nontuberculous mycobacteria species based on 7547 genomic profiles.</title>
        <authorList>
            <person name="Matsumoto Y."/>
            <person name="Kinjo T."/>
            <person name="Motooka D."/>
            <person name="Nabeya D."/>
            <person name="Jung N."/>
            <person name="Uechi K."/>
            <person name="Horii T."/>
            <person name="Iida T."/>
            <person name="Fujita J."/>
            <person name="Nakamura S."/>
        </authorList>
    </citation>
    <scope>NUCLEOTIDE SEQUENCE [LARGE SCALE GENOMIC DNA]</scope>
    <source>
        <strain evidence="2 3">JCM 6399</strain>
    </source>
</reference>
<feature type="region of interest" description="Disordered" evidence="1">
    <location>
        <begin position="523"/>
        <end position="546"/>
    </location>
</feature>
<name>A0A9W4FI11_9MYCO</name>
<evidence type="ECO:0000313" key="3">
    <source>
        <dbReference type="Proteomes" id="UP000465785"/>
    </source>
</evidence>
<dbReference type="AlphaFoldDB" id="A0A9W4FI11"/>
<keyword evidence="3" id="KW-1185">Reference proteome</keyword>
<sequence>MDGVPLDMLGVKVGEGGGMSKLHAQVALFGTIDEVLRDSEDLEIVATVEEFMPGFTGFGKRGWFGELAAFLAKPELAPRNPPSDTGPRTADKMFPSLPKAVRELEVPSEPEPSGEPSSGEPGSDEQTPTDVLRMLYASTILCKLHDLVVARGGAPPPPGLNFADSGDPLTQLLDKRIAALPTGSEAIPHMDPVLAEKDPIGAVRQYLVNSKNLAEFHSRIGVLATARVLDEAVADGKPLCTGGLRKINGQYCSVLTTDYKRTDLTVDDIKRVIEPHNWPKLCPSFFREINDQNPKEVRGWTRVLEVVSGDPNLWELRTALRYWKGETTPSGGFYINYDLDKTRTNDGMLVQVDAGYLLITPLPPDSPKPGVRIRTSKQVRIRGMSSTASAVLACFMGWGDISSRMLTDRAKPPFGGAVEFGKLSRDPGALKGDPAETPSIGDNPTDDQLDEAAQQTQLPKGWRGALISGFQKEFTKFSSVATVGASDFYKRYSDGMTQGDVKAFGARLGEDLTNYAAGLLNAATNATTPPDPAKADPDPSDKDGGV</sequence>
<organism evidence="2 3">
    <name type="scientific">Mycobacterium gallinarum</name>
    <dbReference type="NCBI Taxonomy" id="39689"/>
    <lineage>
        <taxon>Bacteria</taxon>
        <taxon>Bacillati</taxon>
        <taxon>Actinomycetota</taxon>
        <taxon>Actinomycetes</taxon>
        <taxon>Mycobacteriales</taxon>
        <taxon>Mycobacteriaceae</taxon>
        <taxon>Mycobacterium</taxon>
    </lineage>
</organism>
<dbReference type="EMBL" id="AP022601">
    <property type="protein sequence ID" value="BBY95907.1"/>
    <property type="molecule type" value="Genomic_DNA"/>
</dbReference>
<feature type="compositionally biased region" description="Basic and acidic residues" evidence="1">
    <location>
        <begin position="533"/>
        <end position="546"/>
    </location>
</feature>
<dbReference type="KEGG" id="mgau:MGALJ_55760"/>
<feature type="region of interest" description="Disordered" evidence="1">
    <location>
        <begin position="417"/>
        <end position="447"/>
    </location>
</feature>
<accession>A0A9W4FI11</accession>
<dbReference type="Proteomes" id="UP000465785">
    <property type="component" value="Chromosome"/>
</dbReference>
<gene>
    <name evidence="2" type="ORF">MGALJ_55760</name>
</gene>
<proteinExistence type="predicted"/>
<protein>
    <submittedName>
        <fullName evidence="2">Uncharacterized protein</fullName>
    </submittedName>
</protein>
<evidence type="ECO:0000256" key="1">
    <source>
        <dbReference type="SAM" id="MobiDB-lite"/>
    </source>
</evidence>
<evidence type="ECO:0000313" key="2">
    <source>
        <dbReference type="EMBL" id="BBY95907.1"/>
    </source>
</evidence>
<feature type="region of interest" description="Disordered" evidence="1">
    <location>
        <begin position="103"/>
        <end position="127"/>
    </location>
</feature>